<accession>A0A9D1WF12</accession>
<reference evidence="3" key="2">
    <citation type="submission" date="2021-04" db="EMBL/GenBank/DDBJ databases">
        <authorList>
            <person name="Gilroy R."/>
        </authorList>
    </citation>
    <scope>NUCLEOTIDE SEQUENCE</scope>
    <source>
        <strain evidence="3">USASDec5-558</strain>
    </source>
</reference>
<proteinExistence type="predicted"/>
<dbReference type="SUPFAM" id="SSF50037">
    <property type="entry name" value="C-terminal domain of transcriptional repressors"/>
    <property type="match status" value="1"/>
</dbReference>
<dbReference type="InterPro" id="IPR038157">
    <property type="entry name" value="FeoA_core_dom"/>
</dbReference>
<organism evidence="3 4">
    <name type="scientific">Candidatus Anaerobiospirillum pullistercoris</name>
    <dbReference type="NCBI Taxonomy" id="2838452"/>
    <lineage>
        <taxon>Bacteria</taxon>
        <taxon>Pseudomonadati</taxon>
        <taxon>Pseudomonadota</taxon>
        <taxon>Gammaproteobacteria</taxon>
        <taxon>Aeromonadales</taxon>
        <taxon>Succinivibrionaceae</taxon>
        <taxon>Anaerobiospirillum</taxon>
    </lineage>
</organism>
<dbReference type="PANTHER" id="PTHR42954">
    <property type="entry name" value="FE(2+) TRANSPORT PROTEIN A"/>
    <property type="match status" value="1"/>
</dbReference>
<evidence type="ECO:0000313" key="3">
    <source>
        <dbReference type="EMBL" id="HIX57703.1"/>
    </source>
</evidence>
<gene>
    <name evidence="3" type="ORF">H9850_09580</name>
</gene>
<dbReference type="Proteomes" id="UP000886829">
    <property type="component" value="Unassembled WGS sequence"/>
</dbReference>
<name>A0A9D1WF12_9GAMM</name>
<dbReference type="InterPro" id="IPR007167">
    <property type="entry name" value="Fe-transptr_FeoA-like"/>
</dbReference>
<dbReference type="InterPro" id="IPR008988">
    <property type="entry name" value="Transcriptional_repressor_C"/>
</dbReference>
<reference evidence="3" key="1">
    <citation type="journal article" date="2021" name="PeerJ">
        <title>Extensive microbial diversity within the chicken gut microbiome revealed by metagenomics and culture.</title>
        <authorList>
            <person name="Gilroy R."/>
            <person name="Ravi A."/>
            <person name="Getino M."/>
            <person name="Pursley I."/>
            <person name="Horton D.L."/>
            <person name="Alikhan N.F."/>
            <person name="Baker D."/>
            <person name="Gharbi K."/>
            <person name="Hall N."/>
            <person name="Watson M."/>
            <person name="Adriaenssens E.M."/>
            <person name="Foster-Nyarko E."/>
            <person name="Jarju S."/>
            <person name="Secka A."/>
            <person name="Antonio M."/>
            <person name="Oren A."/>
            <person name="Chaudhuri R.R."/>
            <person name="La Ragione R."/>
            <person name="Hildebrand F."/>
            <person name="Pallen M.J."/>
        </authorList>
    </citation>
    <scope>NUCLEOTIDE SEQUENCE</scope>
    <source>
        <strain evidence="3">USASDec5-558</strain>
    </source>
</reference>
<sequence>MSKTLDKLEVGQKGTVRAVNGLNTSLRRRLLDMGLTPNTEVEVMRFAPLGDPMELNVRGYALTIRKDDAKLIEIA</sequence>
<dbReference type="AlphaFoldDB" id="A0A9D1WF12"/>
<protein>
    <submittedName>
        <fullName evidence="3">Ferrous iron transport protein A</fullName>
    </submittedName>
</protein>
<comment type="caution">
    <text evidence="3">The sequence shown here is derived from an EMBL/GenBank/DDBJ whole genome shotgun (WGS) entry which is preliminary data.</text>
</comment>
<dbReference type="InterPro" id="IPR052713">
    <property type="entry name" value="FeoA"/>
</dbReference>
<evidence type="ECO:0000256" key="1">
    <source>
        <dbReference type="ARBA" id="ARBA00023004"/>
    </source>
</evidence>
<dbReference type="EMBL" id="DXEV01000189">
    <property type="protein sequence ID" value="HIX57703.1"/>
    <property type="molecule type" value="Genomic_DNA"/>
</dbReference>
<dbReference type="PANTHER" id="PTHR42954:SF2">
    <property type="entry name" value="FE(2+) TRANSPORT PROTEIN A"/>
    <property type="match status" value="1"/>
</dbReference>
<dbReference type="GO" id="GO:0046914">
    <property type="term" value="F:transition metal ion binding"/>
    <property type="evidence" value="ECO:0007669"/>
    <property type="project" value="InterPro"/>
</dbReference>
<dbReference type="SMART" id="SM00899">
    <property type="entry name" value="FeoA"/>
    <property type="match status" value="1"/>
</dbReference>
<evidence type="ECO:0000259" key="2">
    <source>
        <dbReference type="SMART" id="SM00899"/>
    </source>
</evidence>
<dbReference type="Pfam" id="PF04023">
    <property type="entry name" value="FeoA"/>
    <property type="match status" value="1"/>
</dbReference>
<keyword evidence="1" id="KW-0408">Iron</keyword>
<dbReference type="Gene3D" id="2.30.30.90">
    <property type="match status" value="1"/>
</dbReference>
<feature type="domain" description="Ferrous iron transporter FeoA-like" evidence="2">
    <location>
        <begin position="3"/>
        <end position="75"/>
    </location>
</feature>
<evidence type="ECO:0000313" key="4">
    <source>
        <dbReference type="Proteomes" id="UP000886829"/>
    </source>
</evidence>